<comment type="caution">
    <text evidence="2">The sequence shown here is derived from an EMBL/GenBank/DDBJ whole genome shotgun (WGS) entry which is preliminary data.</text>
</comment>
<dbReference type="Gene3D" id="2.80.10.50">
    <property type="match status" value="2"/>
</dbReference>
<gene>
    <name evidence="2" type="ORF">FY528_14300</name>
</gene>
<accession>A0A5D6UXV9</accession>
<dbReference type="PANTHER" id="PTHR35580">
    <property type="entry name" value="CELL SURFACE GLYCOPROTEIN (S-LAYER PROTEIN)-LIKE PROTEIN"/>
    <property type="match status" value="1"/>
</dbReference>
<dbReference type="SUPFAM" id="SSF101898">
    <property type="entry name" value="NHL repeat"/>
    <property type="match status" value="1"/>
</dbReference>
<reference evidence="2 3" key="1">
    <citation type="submission" date="2019-08" db="EMBL/GenBank/DDBJ databases">
        <authorList>
            <person name="Seo M.-J."/>
        </authorList>
    </citation>
    <scope>NUCLEOTIDE SEQUENCE [LARGE SCALE GENOMIC DNA]</scope>
    <source>
        <strain evidence="2 3">KIGAM108</strain>
    </source>
</reference>
<keyword evidence="1" id="KW-0732">Signal</keyword>
<dbReference type="RefSeq" id="WP_149071714.1">
    <property type="nucleotide sequence ID" value="NZ_VTHL01000015.1"/>
</dbReference>
<sequence>MPLSTSAFLRGSALLLTVLGCSSGAWAQTAPTWQAAYNMGTGSQYATMIGVDAAGNTYEVGGFTNTTTIGTTTLTSLGNVDGYLAKYAPDGTVAWVRQLGSPGNDLAVALALDAAGNPYITGNFSGTISLGNGLTLEDGASTTGKSFVVRYTPDGTPTWTRQSVPSTRTNGGNDLDLDDQGHVVVSGIYSSSLSIGSTNITYPGPMGTPGSFGTYLARFDAATGELQSLTPSVFYVPAAGTTSATYAAPRVTVAPTGEMYLLTVFTQPAVVGSTTFTTRGENDILLVKYDAAGTPQWARQLGGPAADYNGEGLVDAAGNLYLAGGFTGEANFDGKTVTSAGNFDGFLLRYSPEGSLQWVSTSGGPGSDGWSGLALDEAGYPYLSGNFAETAHLGTSTVTSAGSRDALVAAYTPQGQVRWTQQAGGTGFDNARQLGFDANGILHVLGSFEGTSAFGTLSLSTGARTTFLAQLGGTALAVHPSQTTQLSAYPNPAYHVVHLPGLPTGTSVRFVDALGRLAYQAPISATGQVAVMGLKPGLYTLRATDALGRRYTSRVQVQ</sequence>
<dbReference type="Pfam" id="PF06739">
    <property type="entry name" value="SBBP"/>
    <property type="match status" value="1"/>
</dbReference>
<keyword evidence="3" id="KW-1185">Reference proteome</keyword>
<protein>
    <submittedName>
        <fullName evidence="2">T9SS type A sorting domain-containing protein</fullName>
    </submittedName>
</protein>
<dbReference type="InterPro" id="IPR052918">
    <property type="entry name" value="Motility_Chemotaxis_Reg"/>
</dbReference>
<proteinExistence type="predicted"/>
<dbReference type="InterPro" id="IPR026444">
    <property type="entry name" value="Secre_tail"/>
</dbReference>
<dbReference type="InterPro" id="IPR010620">
    <property type="entry name" value="SBBP_repeat"/>
</dbReference>
<dbReference type="AlphaFoldDB" id="A0A5D6UXV9"/>
<name>A0A5D6UXV9_9BACT</name>
<dbReference type="EMBL" id="VTHL01000015">
    <property type="protein sequence ID" value="TYZ07865.1"/>
    <property type="molecule type" value="Genomic_DNA"/>
</dbReference>
<evidence type="ECO:0000313" key="2">
    <source>
        <dbReference type="EMBL" id="TYZ07865.1"/>
    </source>
</evidence>
<dbReference type="PANTHER" id="PTHR35580:SF1">
    <property type="entry name" value="PHYTASE-LIKE DOMAIN-CONTAINING PROTEIN"/>
    <property type="match status" value="1"/>
</dbReference>
<dbReference type="NCBIfam" id="TIGR04183">
    <property type="entry name" value="Por_Secre_tail"/>
    <property type="match status" value="1"/>
</dbReference>
<organism evidence="2 3">
    <name type="scientific">Hymenobacter lutimineralis</name>
    <dbReference type="NCBI Taxonomy" id="2606448"/>
    <lineage>
        <taxon>Bacteria</taxon>
        <taxon>Pseudomonadati</taxon>
        <taxon>Bacteroidota</taxon>
        <taxon>Cytophagia</taxon>
        <taxon>Cytophagales</taxon>
        <taxon>Hymenobacteraceae</taxon>
        <taxon>Hymenobacter</taxon>
    </lineage>
</organism>
<feature type="chain" id="PRO_5022989219" evidence="1">
    <location>
        <begin position="28"/>
        <end position="558"/>
    </location>
</feature>
<dbReference type="Proteomes" id="UP000322791">
    <property type="component" value="Unassembled WGS sequence"/>
</dbReference>
<evidence type="ECO:0000313" key="3">
    <source>
        <dbReference type="Proteomes" id="UP000322791"/>
    </source>
</evidence>
<feature type="signal peptide" evidence="1">
    <location>
        <begin position="1"/>
        <end position="27"/>
    </location>
</feature>
<evidence type="ECO:0000256" key="1">
    <source>
        <dbReference type="SAM" id="SignalP"/>
    </source>
</evidence>